<keyword evidence="2" id="KW-1185">Reference proteome</keyword>
<comment type="caution">
    <text evidence="1">The sequence shown here is derived from an EMBL/GenBank/DDBJ whole genome shotgun (WGS) entry which is preliminary data.</text>
</comment>
<organism evidence="1 2">
    <name type="scientific">Dendrobium chrysotoxum</name>
    <name type="common">Orchid</name>
    <dbReference type="NCBI Taxonomy" id="161865"/>
    <lineage>
        <taxon>Eukaryota</taxon>
        <taxon>Viridiplantae</taxon>
        <taxon>Streptophyta</taxon>
        <taxon>Embryophyta</taxon>
        <taxon>Tracheophyta</taxon>
        <taxon>Spermatophyta</taxon>
        <taxon>Magnoliopsida</taxon>
        <taxon>Liliopsida</taxon>
        <taxon>Asparagales</taxon>
        <taxon>Orchidaceae</taxon>
        <taxon>Epidendroideae</taxon>
        <taxon>Malaxideae</taxon>
        <taxon>Dendrobiinae</taxon>
        <taxon>Dendrobium</taxon>
    </lineage>
</organism>
<dbReference type="Proteomes" id="UP000775213">
    <property type="component" value="Unassembled WGS sequence"/>
</dbReference>
<sequence length="62" mass="7200">MRKFLQPGVVGVNGEEKINALDSDKPDVIVLRRIKIGNSNFLMPNHWRFYVLKQHSQEHVSI</sequence>
<accession>A0AAV7HHF9</accession>
<evidence type="ECO:0000313" key="2">
    <source>
        <dbReference type="Proteomes" id="UP000775213"/>
    </source>
</evidence>
<evidence type="ECO:0000313" key="1">
    <source>
        <dbReference type="EMBL" id="KAH0466928.1"/>
    </source>
</evidence>
<dbReference type="AlphaFoldDB" id="A0AAV7HHF9"/>
<gene>
    <name evidence="1" type="ORF">IEQ34_004166</name>
</gene>
<protein>
    <submittedName>
        <fullName evidence="1">Uncharacterized protein</fullName>
    </submittedName>
</protein>
<reference evidence="1 2" key="1">
    <citation type="journal article" date="2021" name="Hortic Res">
        <title>Chromosome-scale assembly of the Dendrobium chrysotoxum genome enhances the understanding of orchid evolution.</title>
        <authorList>
            <person name="Zhang Y."/>
            <person name="Zhang G.Q."/>
            <person name="Zhang D."/>
            <person name="Liu X.D."/>
            <person name="Xu X.Y."/>
            <person name="Sun W.H."/>
            <person name="Yu X."/>
            <person name="Zhu X."/>
            <person name="Wang Z.W."/>
            <person name="Zhao X."/>
            <person name="Zhong W.Y."/>
            <person name="Chen H."/>
            <person name="Yin W.L."/>
            <person name="Huang T."/>
            <person name="Niu S.C."/>
            <person name="Liu Z.J."/>
        </authorList>
    </citation>
    <scope>NUCLEOTIDE SEQUENCE [LARGE SCALE GENOMIC DNA]</scope>
    <source>
        <strain evidence="1">Lindl</strain>
    </source>
</reference>
<proteinExistence type="predicted"/>
<name>A0AAV7HHF9_DENCH</name>
<dbReference type="EMBL" id="JAGFBR010000005">
    <property type="protein sequence ID" value="KAH0466928.1"/>
    <property type="molecule type" value="Genomic_DNA"/>
</dbReference>